<organism evidence="2 3">
    <name type="scientific">Bifidobacterium pseudolongum PV8-2</name>
    <dbReference type="NCBI Taxonomy" id="1447715"/>
    <lineage>
        <taxon>Bacteria</taxon>
        <taxon>Bacillati</taxon>
        <taxon>Actinomycetota</taxon>
        <taxon>Actinomycetes</taxon>
        <taxon>Bifidobacteriales</taxon>
        <taxon>Bifidobacteriaceae</taxon>
        <taxon>Bifidobacterium</taxon>
    </lineage>
</organism>
<dbReference type="Proteomes" id="UP000030636">
    <property type="component" value="Chromosome"/>
</dbReference>
<reference evidence="2 3" key="1">
    <citation type="journal article" date="2015" name="Genome Announc.">
        <title>Bifidobacterium pseudolongum Strain PV8-2, Isolated from a Stool Sample of an Anemic Kenyan Infant.</title>
        <authorList>
            <person name="Vazquez-Gutierrez P."/>
            <person name="Lacroix C."/>
            <person name="Chassard C."/>
            <person name="Klumpp J."/>
            <person name="Stevens M.J."/>
            <person name="Jans C."/>
        </authorList>
    </citation>
    <scope>NUCLEOTIDE SEQUENCE [LARGE SCALE GENOMIC DNA]</scope>
    <source>
        <strain evidence="2 3">PV8-2</strain>
    </source>
</reference>
<feature type="region of interest" description="Disordered" evidence="1">
    <location>
        <begin position="37"/>
        <end position="60"/>
    </location>
</feature>
<dbReference type="RefSeq" id="WP_039171997.1">
    <property type="nucleotide sequence ID" value="NZ_CP007457.1"/>
</dbReference>
<dbReference type="HOGENOM" id="CLU_2932054_0_0_11"/>
<sequence length="60" mass="6802">MASARIVDIIHRWHKAGYDTATTARLLKMDKREVQDIIDAETRPAPNKPAPPEFSDVPLF</sequence>
<name>A0A0A7IE33_9BIFI</name>
<dbReference type="AlphaFoldDB" id="A0A0A7IE33"/>
<dbReference type="EMBL" id="CP007457">
    <property type="protein sequence ID" value="AIZ17064.1"/>
    <property type="molecule type" value="Genomic_DNA"/>
</dbReference>
<proteinExistence type="predicted"/>
<dbReference type="KEGG" id="bpsp:AH67_05275"/>
<protein>
    <submittedName>
        <fullName evidence="2">Uncharacterized protein</fullName>
    </submittedName>
</protein>
<evidence type="ECO:0000256" key="1">
    <source>
        <dbReference type="SAM" id="MobiDB-lite"/>
    </source>
</evidence>
<dbReference type="STRING" id="1447715.AH67_05275"/>
<keyword evidence="3" id="KW-1185">Reference proteome</keyword>
<gene>
    <name evidence="2" type="ORF">AH67_05275</name>
</gene>
<evidence type="ECO:0000313" key="3">
    <source>
        <dbReference type="Proteomes" id="UP000030636"/>
    </source>
</evidence>
<accession>A0A0A7IE33</accession>
<evidence type="ECO:0000313" key="2">
    <source>
        <dbReference type="EMBL" id="AIZ17064.1"/>
    </source>
</evidence>